<dbReference type="PANTHER" id="PTHR40065:SF3">
    <property type="entry name" value="RNA-BINDING PROTEIN YHBY"/>
    <property type="match status" value="1"/>
</dbReference>
<dbReference type="Pfam" id="PF01985">
    <property type="entry name" value="CRS1_YhbY"/>
    <property type="match status" value="1"/>
</dbReference>
<feature type="domain" description="CRM" evidence="3">
    <location>
        <begin position="1"/>
        <end position="96"/>
    </location>
</feature>
<dbReference type="InterPro" id="IPR051925">
    <property type="entry name" value="RNA-binding_domain"/>
</dbReference>
<dbReference type="InterPro" id="IPR001890">
    <property type="entry name" value="RNA-binding_CRM"/>
</dbReference>
<evidence type="ECO:0000256" key="1">
    <source>
        <dbReference type="ARBA" id="ARBA00022884"/>
    </source>
</evidence>
<comment type="caution">
    <text evidence="4">The sequence shown here is derived from an EMBL/GenBank/DDBJ whole genome shotgun (WGS) entry which is preliminary data.</text>
</comment>
<dbReference type="SUPFAM" id="SSF75471">
    <property type="entry name" value="YhbY-like"/>
    <property type="match status" value="1"/>
</dbReference>
<dbReference type="GO" id="GO:0003723">
    <property type="term" value="F:RNA binding"/>
    <property type="evidence" value="ECO:0007669"/>
    <property type="project" value="UniProtKB-UniRule"/>
</dbReference>
<keyword evidence="1 2" id="KW-0694">RNA-binding</keyword>
<proteinExistence type="predicted"/>
<dbReference type="Proteomes" id="UP000782880">
    <property type="component" value="Unassembled WGS sequence"/>
</dbReference>
<accession>A0A921IMK5</accession>
<evidence type="ECO:0000313" key="4">
    <source>
        <dbReference type="EMBL" id="HJG29511.1"/>
    </source>
</evidence>
<name>A0A921IMK5_9FIRM</name>
<dbReference type="InterPro" id="IPR035920">
    <property type="entry name" value="YhbY-like_sf"/>
</dbReference>
<dbReference type="Gene3D" id="3.30.110.60">
    <property type="entry name" value="YhbY-like"/>
    <property type="match status" value="1"/>
</dbReference>
<dbReference type="EMBL" id="DYVE01000327">
    <property type="protein sequence ID" value="HJG29511.1"/>
    <property type="molecule type" value="Genomic_DNA"/>
</dbReference>
<dbReference type="SMART" id="SM01103">
    <property type="entry name" value="CRS1_YhbY"/>
    <property type="match status" value="1"/>
</dbReference>
<gene>
    <name evidence="4" type="ORF">K8V20_12805</name>
</gene>
<reference evidence="4" key="2">
    <citation type="submission" date="2021-09" db="EMBL/GenBank/DDBJ databases">
        <authorList>
            <person name="Gilroy R."/>
        </authorList>
    </citation>
    <scope>NUCLEOTIDE SEQUENCE</scope>
    <source>
        <strain evidence="4">ChiBcec21-2208</strain>
    </source>
</reference>
<evidence type="ECO:0000256" key="2">
    <source>
        <dbReference type="PROSITE-ProRule" id="PRU00626"/>
    </source>
</evidence>
<evidence type="ECO:0000313" key="5">
    <source>
        <dbReference type="Proteomes" id="UP000782880"/>
    </source>
</evidence>
<organism evidence="4 5">
    <name type="scientific">Subdoligranulum variabile</name>
    <dbReference type="NCBI Taxonomy" id="214851"/>
    <lineage>
        <taxon>Bacteria</taxon>
        <taxon>Bacillati</taxon>
        <taxon>Bacillota</taxon>
        <taxon>Clostridia</taxon>
        <taxon>Eubacteriales</taxon>
        <taxon>Oscillospiraceae</taxon>
        <taxon>Subdoligranulum</taxon>
    </lineage>
</organism>
<sequence length="99" mass="10673">MLNSKQRAALRGAANPLDPVFQIGKGEIDETLIQGVGDCLAARELIKVKVLENSEYSAREAADILSEALGADCVQVIGRKFVLFKQKPKESAYAALLAK</sequence>
<reference evidence="4" key="1">
    <citation type="journal article" date="2021" name="PeerJ">
        <title>Extensive microbial diversity within the chicken gut microbiome revealed by metagenomics and culture.</title>
        <authorList>
            <person name="Gilroy R."/>
            <person name="Ravi A."/>
            <person name="Getino M."/>
            <person name="Pursley I."/>
            <person name="Horton D.L."/>
            <person name="Alikhan N.F."/>
            <person name="Baker D."/>
            <person name="Gharbi K."/>
            <person name="Hall N."/>
            <person name="Watson M."/>
            <person name="Adriaenssens E.M."/>
            <person name="Foster-Nyarko E."/>
            <person name="Jarju S."/>
            <person name="Secka A."/>
            <person name="Antonio M."/>
            <person name="Oren A."/>
            <person name="Chaudhuri R.R."/>
            <person name="La Ragione R."/>
            <person name="Hildebrand F."/>
            <person name="Pallen M.J."/>
        </authorList>
    </citation>
    <scope>NUCLEOTIDE SEQUENCE</scope>
    <source>
        <strain evidence="4">ChiBcec21-2208</strain>
    </source>
</reference>
<protein>
    <submittedName>
        <fullName evidence="4">YhbY family RNA-binding protein</fullName>
    </submittedName>
</protein>
<dbReference type="PROSITE" id="PS51295">
    <property type="entry name" value="CRM"/>
    <property type="match status" value="1"/>
</dbReference>
<dbReference type="AlphaFoldDB" id="A0A921IMK5"/>
<evidence type="ECO:0000259" key="3">
    <source>
        <dbReference type="PROSITE" id="PS51295"/>
    </source>
</evidence>
<dbReference type="PANTHER" id="PTHR40065">
    <property type="entry name" value="RNA-BINDING PROTEIN YHBY"/>
    <property type="match status" value="1"/>
</dbReference>